<evidence type="ECO:0000313" key="2">
    <source>
        <dbReference type="EMBL" id="GAA5146793.1"/>
    </source>
</evidence>
<dbReference type="RefSeq" id="WP_345457270.1">
    <property type="nucleotide sequence ID" value="NZ_BAABKG010000002.1"/>
</dbReference>
<reference evidence="3" key="1">
    <citation type="journal article" date="2019" name="Int. J. Syst. Evol. Microbiol.">
        <title>The Global Catalogue of Microorganisms (GCM) 10K type strain sequencing project: providing services to taxonomists for standard genome sequencing and annotation.</title>
        <authorList>
            <consortium name="The Broad Institute Genomics Platform"/>
            <consortium name="The Broad Institute Genome Sequencing Center for Infectious Disease"/>
            <person name="Wu L."/>
            <person name="Ma J."/>
        </authorList>
    </citation>
    <scope>NUCLEOTIDE SEQUENCE [LARGE SCALE GENOMIC DNA]</scope>
    <source>
        <strain evidence="3">JCM 18459</strain>
    </source>
</reference>
<evidence type="ECO:0000256" key="1">
    <source>
        <dbReference type="SAM" id="Phobius"/>
    </source>
</evidence>
<proteinExistence type="predicted"/>
<dbReference type="EMBL" id="BAABKG010000002">
    <property type="protein sequence ID" value="GAA5146793.1"/>
    <property type="molecule type" value="Genomic_DNA"/>
</dbReference>
<protein>
    <submittedName>
        <fullName evidence="2">Uncharacterized protein</fullName>
    </submittedName>
</protein>
<keyword evidence="1" id="KW-0812">Transmembrane</keyword>
<keyword evidence="1" id="KW-0472">Membrane</keyword>
<dbReference type="Proteomes" id="UP001500221">
    <property type="component" value="Unassembled WGS sequence"/>
</dbReference>
<name>A0ABP9PHQ1_9ACTN</name>
<sequence length="118" mass="12251">MADNVPRSMSLVLVVVPALLGLVLLGWGVTGLYTSPAVDLGESRVECRSVTASPDATGVAEVRVDGETVTDDPEPEEVHACDQARGGRLARAVQTGLGGVLALGVAVGLARRRREFLS</sequence>
<comment type="caution">
    <text evidence="2">The sequence shown here is derived from an EMBL/GenBank/DDBJ whole genome shotgun (WGS) entry which is preliminary data.</text>
</comment>
<accession>A0ABP9PHQ1</accession>
<feature type="transmembrane region" description="Helical" evidence="1">
    <location>
        <begin position="12"/>
        <end position="33"/>
    </location>
</feature>
<feature type="transmembrane region" description="Helical" evidence="1">
    <location>
        <begin position="92"/>
        <end position="110"/>
    </location>
</feature>
<evidence type="ECO:0000313" key="3">
    <source>
        <dbReference type="Proteomes" id="UP001500221"/>
    </source>
</evidence>
<keyword evidence="3" id="KW-1185">Reference proteome</keyword>
<gene>
    <name evidence="2" type="ORF">GCM10023340_18220</name>
</gene>
<organism evidence="2 3">
    <name type="scientific">Nocardioides marinquilinus</name>
    <dbReference type="NCBI Taxonomy" id="1210400"/>
    <lineage>
        <taxon>Bacteria</taxon>
        <taxon>Bacillati</taxon>
        <taxon>Actinomycetota</taxon>
        <taxon>Actinomycetes</taxon>
        <taxon>Propionibacteriales</taxon>
        <taxon>Nocardioidaceae</taxon>
        <taxon>Nocardioides</taxon>
    </lineage>
</organism>
<keyword evidence="1" id="KW-1133">Transmembrane helix</keyword>